<proteinExistence type="predicted"/>
<keyword evidence="4" id="KW-1185">Reference proteome</keyword>
<evidence type="ECO:0000313" key="4">
    <source>
        <dbReference type="Proteomes" id="UP001634007"/>
    </source>
</evidence>
<dbReference type="Proteomes" id="UP001634007">
    <property type="component" value="Unassembled WGS sequence"/>
</dbReference>
<organism evidence="3 4">
    <name type="scientific">Eucalyptus globulus</name>
    <name type="common">Tasmanian blue gum</name>
    <dbReference type="NCBI Taxonomy" id="34317"/>
    <lineage>
        <taxon>Eukaryota</taxon>
        <taxon>Viridiplantae</taxon>
        <taxon>Streptophyta</taxon>
        <taxon>Embryophyta</taxon>
        <taxon>Tracheophyta</taxon>
        <taxon>Spermatophyta</taxon>
        <taxon>Magnoliopsida</taxon>
        <taxon>eudicotyledons</taxon>
        <taxon>Gunneridae</taxon>
        <taxon>Pentapetalae</taxon>
        <taxon>rosids</taxon>
        <taxon>malvids</taxon>
        <taxon>Myrtales</taxon>
        <taxon>Myrtaceae</taxon>
        <taxon>Myrtoideae</taxon>
        <taxon>Eucalypteae</taxon>
        <taxon>Eucalyptus</taxon>
    </lineage>
</organism>
<comment type="caution">
    <text evidence="3">The sequence shown here is derived from an EMBL/GenBank/DDBJ whole genome shotgun (WGS) entry which is preliminary data.</text>
</comment>
<feature type="chain" id="PRO_5044838313" evidence="2">
    <location>
        <begin position="29"/>
        <end position="79"/>
    </location>
</feature>
<dbReference type="AlphaFoldDB" id="A0ABD3KG10"/>
<feature type="compositionally biased region" description="Low complexity" evidence="1">
    <location>
        <begin position="42"/>
        <end position="66"/>
    </location>
</feature>
<reference evidence="3 4" key="1">
    <citation type="submission" date="2024-11" db="EMBL/GenBank/DDBJ databases">
        <title>Chromosome-level genome assembly of Eucalyptus globulus Labill. provides insights into its genome evolution.</title>
        <authorList>
            <person name="Li X."/>
        </authorList>
    </citation>
    <scope>NUCLEOTIDE SEQUENCE [LARGE SCALE GENOMIC DNA]</scope>
    <source>
        <strain evidence="3">CL2024</strain>
        <tissue evidence="3">Fresh tender leaves</tissue>
    </source>
</reference>
<feature type="region of interest" description="Disordered" evidence="1">
    <location>
        <begin position="42"/>
        <end position="79"/>
    </location>
</feature>
<dbReference type="EMBL" id="JBJKBG010000006">
    <property type="protein sequence ID" value="KAL3737264.1"/>
    <property type="molecule type" value="Genomic_DNA"/>
</dbReference>
<evidence type="ECO:0000313" key="3">
    <source>
        <dbReference type="EMBL" id="KAL3737264.1"/>
    </source>
</evidence>
<protein>
    <submittedName>
        <fullName evidence="3">Uncharacterized protein</fullName>
    </submittedName>
</protein>
<evidence type="ECO:0000256" key="2">
    <source>
        <dbReference type="SAM" id="SignalP"/>
    </source>
</evidence>
<keyword evidence="2" id="KW-0732">Signal</keyword>
<feature type="signal peptide" evidence="2">
    <location>
        <begin position="1"/>
        <end position="28"/>
    </location>
</feature>
<gene>
    <name evidence="3" type="ORF">ACJRO7_026089</name>
</gene>
<evidence type="ECO:0000256" key="1">
    <source>
        <dbReference type="SAM" id="MobiDB-lite"/>
    </source>
</evidence>
<sequence>MSSASWNKHKCLLLVMITLVAFTVSSEASRVPKEYWEQMLPKKFPTPSSSPSRGTNSVSASASVAVKMDQAHPSSDGKV</sequence>
<accession>A0ABD3KG10</accession>
<name>A0ABD3KG10_EUCGL</name>